<dbReference type="Proteomes" id="UP000736787">
    <property type="component" value="Unassembled WGS sequence"/>
</dbReference>
<dbReference type="AlphaFoldDB" id="A0A8T1JSN2"/>
<evidence type="ECO:0000313" key="3">
    <source>
        <dbReference type="Proteomes" id="UP000736787"/>
    </source>
</evidence>
<protein>
    <submittedName>
        <fullName evidence="2">Uncharacterized protein</fullName>
    </submittedName>
</protein>
<comment type="caution">
    <text evidence="2">The sequence shown here is derived from an EMBL/GenBank/DDBJ whole genome shotgun (WGS) entry which is preliminary data.</text>
</comment>
<reference evidence="2" key="1">
    <citation type="submission" date="2018-10" db="EMBL/GenBank/DDBJ databases">
        <title>Effector identification in a new, highly contiguous assembly of the strawberry crown rot pathogen Phytophthora cactorum.</title>
        <authorList>
            <person name="Armitage A.D."/>
            <person name="Nellist C.F."/>
            <person name="Bates H."/>
            <person name="Vickerstaff R.J."/>
            <person name="Harrison R.J."/>
        </authorList>
    </citation>
    <scope>NUCLEOTIDE SEQUENCE</scope>
    <source>
        <strain evidence="2">4040</strain>
    </source>
</reference>
<dbReference type="EMBL" id="RCMK01001576">
    <property type="protein sequence ID" value="KAG2891672.1"/>
    <property type="molecule type" value="Genomic_DNA"/>
</dbReference>
<sequence length="72" mass="8601">MVVMEQAGSEERRRQEQLHKRARMNGKTFQDCLAEVKLRIREHANEQEEQARGQEVQTQEQARKHEELAQQE</sequence>
<accession>A0A8T1JSN2</accession>
<feature type="compositionally biased region" description="Basic and acidic residues" evidence="1">
    <location>
        <begin position="61"/>
        <end position="72"/>
    </location>
</feature>
<feature type="compositionally biased region" description="Basic and acidic residues" evidence="1">
    <location>
        <begin position="9"/>
        <end position="19"/>
    </location>
</feature>
<name>A0A8T1JSN2_9STRA</name>
<proteinExistence type="predicted"/>
<feature type="compositionally biased region" description="Basic and acidic residues" evidence="1">
    <location>
        <begin position="43"/>
        <end position="52"/>
    </location>
</feature>
<feature type="region of interest" description="Disordered" evidence="1">
    <location>
        <begin position="43"/>
        <end position="72"/>
    </location>
</feature>
<feature type="region of interest" description="Disordered" evidence="1">
    <location>
        <begin position="1"/>
        <end position="23"/>
    </location>
</feature>
<gene>
    <name evidence="2" type="ORF">PC117_g24189</name>
</gene>
<evidence type="ECO:0000313" key="2">
    <source>
        <dbReference type="EMBL" id="KAG2891672.1"/>
    </source>
</evidence>
<evidence type="ECO:0000256" key="1">
    <source>
        <dbReference type="SAM" id="MobiDB-lite"/>
    </source>
</evidence>
<organism evidence="2 3">
    <name type="scientific">Phytophthora cactorum</name>
    <dbReference type="NCBI Taxonomy" id="29920"/>
    <lineage>
        <taxon>Eukaryota</taxon>
        <taxon>Sar</taxon>
        <taxon>Stramenopiles</taxon>
        <taxon>Oomycota</taxon>
        <taxon>Peronosporomycetes</taxon>
        <taxon>Peronosporales</taxon>
        <taxon>Peronosporaceae</taxon>
        <taxon>Phytophthora</taxon>
    </lineage>
</organism>